<organism evidence="1 2">
    <name type="scientific">Nannocystis exedens</name>
    <dbReference type="NCBI Taxonomy" id="54"/>
    <lineage>
        <taxon>Bacteria</taxon>
        <taxon>Pseudomonadati</taxon>
        <taxon>Myxococcota</taxon>
        <taxon>Polyangia</taxon>
        <taxon>Nannocystales</taxon>
        <taxon>Nannocystaceae</taxon>
        <taxon>Nannocystis</taxon>
    </lineage>
</organism>
<dbReference type="RefSeq" id="WP_096333962.1">
    <property type="nucleotide sequence ID" value="NZ_FOMX01000002.1"/>
</dbReference>
<dbReference type="PROSITE" id="PS51257">
    <property type="entry name" value="PROKAR_LIPOPROTEIN"/>
    <property type="match status" value="1"/>
</dbReference>
<gene>
    <name evidence="1" type="ORF">SAMN02745121_00808</name>
</gene>
<dbReference type="AlphaFoldDB" id="A0A1I1TMQ8"/>
<evidence type="ECO:0000313" key="2">
    <source>
        <dbReference type="Proteomes" id="UP000199400"/>
    </source>
</evidence>
<name>A0A1I1TMQ8_9BACT</name>
<evidence type="ECO:0008006" key="3">
    <source>
        <dbReference type="Google" id="ProtNLM"/>
    </source>
</evidence>
<accession>A0A1I1TMQ8</accession>
<evidence type="ECO:0000313" key="1">
    <source>
        <dbReference type="EMBL" id="SFD59799.1"/>
    </source>
</evidence>
<proteinExistence type="predicted"/>
<keyword evidence="2" id="KW-1185">Reference proteome</keyword>
<dbReference type="Proteomes" id="UP000199400">
    <property type="component" value="Unassembled WGS sequence"/>
</dbReference>
<dbReference type="EMBL" id="FOMX01000002">
    <property type="protein sequence ID" value="SFD59799.1"/>
    <property type="molecule type" value="Genomic_DNA"/>
</dbReference>
<protein>
    <recommendedName>
        <fullName evidence="3">Lipoprotein</fullName>
    </recommendedName>
</protein>
<reference evidence="2" key="1">
    <citation type="submission" date="2016-10" db="EMBL/GenBank/DDBJ databases">
        <authorList>
            <person name="Varghese N."/>
            <person name="Submissions S."/>
        </authorList>
    </citation>
    <scope>NUCLEOTIDE SEQUENCE [LARGE SCALE GENOMIC DNA]</scope>
    <source>
        <strain evidence="2">ATCC 25963</strain>
    </source>
</reference>
<sequence>MRIPPPRLIFWIVAVSWIGGCTPGPGPTDPDGPIIRTPEPKPTAQLPARQLAALGDAALLPAPQCHACGDSTCARSAPDDVCLVQCSSSGVRRWDLGQLADQECDPAAHNFCEANGLGRVLDFCWGGYS</sequence>